<dbReference type="EMBL" id="OY726397">
    <property type="protein sequence ID" value="CAJ1502601.1"/>
    <property type="molecule type" value="Genomic_DNA"/>
</dbReference>
<dbReference type="PIRSF" id="PIRSF007313">
    <property type="entry name" value="PhnI"/>
    <property type="match status" value="1"/>
</dbReference>
<organism evidence="2 3">
    <name type="scientific">[Mycobacterium] burgundiense</name>
    <dbReference type="NCBI Taxonomy" id="3064286"/>
    <lineage>
        <taxon>Bacteria</taxon>
        <taxon>Bacillati</taxon>
        <taxon>Actinomycetota</taxon>
        <taxon>Actinomycetes</taxon>
        <taxon>Mycobacteriales</taxon>
        <taxon>Mycobacteriaceae</taxon>
        <taxon>Mycolicibacterium</taxon>
    </lineage>
</organism>
<evidence type="ECO:0000313" key="3">
    <source>
        <dbReference type="Proteomes" id="UP001190465"/>
    </source>
</evidence>
<protein>
    <submittedName>
        <fullName evidence="2">Carbon-phosphorus lyase complex subunit PhnI</fullName>
    </submittedName>
</protein>
<name>A0ABN9N9L9_9MYCO</name>
<dbReference type="RefSeq" id="WP_308482370.1">
    <property type="nucleotide sequence ID" value="NZ_OY726397.1"/>
</dbReference>
<evidence type="ECO:0000256" key="1">
    <source>
        <dbReference type="SAM" id="MobiDB-lite"/>
    </source>
</evidence>
<evidence type="ECO:0000313" key="2">
    <source>
        <dbReference type="EMBL" id="CAJ1502601.1"/>
    </source>
</evidence>
<proteinExistence type="predicted"/>
<dbReference type="Pfam" id="PF05861">
    <property type="entry name" value="PhnI"/>
    <property type="match status" value="1"/>
</dbReference>
<accession>A0ABN9N9L9</accession>
<gene>
    <name evidence="2" type="ORF">MU0053_002223</name>
</gene>
<dbReference type="Proteomes" id="UP001190465">
    <property type="component" value="Chromosome"/>
</dbReference>
<keyword evidence="3" id="KW-1185">Reference proteome</keyword>
<dbReference type="GO" id="GO:0016829">
    <property type="term" value="F:lyase activity"/>
    <property type="evidence" value="ECO:0007669"/>
    <property type="project" value="UniProtKB-KW"/>
</dbReference>
<sequence length="342" mass="35375">MYASMQENDALEAARALVAQPGPLAGAQIDTSVLEEQLCAEAGLWDTVAARRALHQSQGDLAAAVSMLRVWAATQPHVAPAPVAAADVAIERRLSSAYPQVPGGQWLGAARDLKPRQLSWGDEAEPDSPPAPPSAPHGAGAAHDGEVPTRATTSRVRDLLGGVRMVAEREDGDGADPATSVLTPPLSRASRLSVLARSETGALVALSALILGRRQEAILMELSVQTVTLRIPHPRSAIPCAVAEVPVTEAEVVLDADVAGAPGLATGWGATLGTVERRALALALIDAAMRADGDLQQPLVLDEQTVIAAGDGAATTGFVEHLRLPHYASFAAYLSAVSGDQP</sequence>
<keyword evidence="2" id="KW-0456">Lyase</keyword>
<reference evidence="2 3" key="1">
    <citation type="submission" date="2023-08" db="EMBL/GenBank/DDBJ databases">
        <authorList>
            <person name="Folkvardsen B D."/>
            <person name="Norman A."/>
        </authorList>
    </citation>
    <scope>NUCLEOTIDE SEQUENCE [LARGE SCALE GENOMIC DNA]</scope>
    <source>
        <strain evidence="2 3">Mu0053</strain>
    </source>
</reference>
<feature type="region of interest" description="Disordered" evidence="1">
    <location>
        <begin position="119"/>
        <end position="154"/>
    </location>
</feature>
<dbReference type="InterPro" id="IPR008773">
    <property type="entry name" value="PhnI"/>
</dbReference>